<accession>A0A108U5A6</accession>
<dbReference type="OrthoDB" id="7390489at2"/>
<feature type="transmembrane region" description="Helical" evidence="1">
    <location>
        <begin position="58"/>
        <end position="75"/>
    </location>
</feature>
<name>A0A108U5A6_9GAMM</name>
<comment type="caution">
    <text evidence="3">The sequence shown here is derived from an EMBL/GenBank/DDBJ whole genome shotgun (WGS) entry which is preliminary data.</text>
</comment>
<keyword evidence="1" id="KW-1133">Transmembrane helix</keyword>
<dbReference type="Proteomes" id="UP000023435">
    <property type="component" value="Unassembled WGS sequence"/>
</dbReference>
<keyword evidence="4" id="KW-1185">Reference proteome</keyword>
<dbReference type="AlphaFoldDB" id="A0A108U5A6"/>
<dbReference type="InterPro" id="IPR024163">
    <property type="entry name" value="Aerotolerance_reg_N"/>
</dbReference>
<proteinExistence type="predicted"/>
<dbReference type="NCBIfam" id="TIGR02226">
    <property type="entry name" value="two_anch"/>
    <property type="match status" value="1"/>
</dbReference>
<evidence type="ECO:0000313" key="4">
    <source>
        <dbReference type="Proteomes" id="UP000023435"/>
    </source>
</evidence>
<feature type="transmembrane region" description="Helical" evidence="1">
    <location>
        <begin position="372"/>
        <end position="391"/>
    </location>
</feature>
<dbReference type="InterPro" id="IPR011933">
    <property type="entry name" value="Double_TM_dom"/>
</dbReference>
<evidence type="ECO:0000256" key="1">
    <source>
        <dbReference type="SAM" id="Phobius"/>
    </source>
</evidence>
<feature type="domain" description="Aerotolerance regulator N-terminal" evidence="2">
    <location>
        <begin position="5"/>
        <end position="77"/>
    </location>
</feature>
<reference evidence="3 4" key="1">
    <citation type="journal article" date="2014" name="Genome Announc.">
        <title>Draft Genome Sequence of Lysobacter capsici AZ78, a Bacterium Antagonistic to Plant-Pathogenic Oomycetes.</title>
        <authorList>
            <person name="Puopolo G."/>
            <person name="Sonego P."/>
            <person name="Engelen K."/>
            <person name="Pertot I."/>
        </authorList>
    </citation>
    <scope>NUCLEOTIDE SEQUENCE [LARGE SCALE GENOMIC DNA]</scope>
    <source>
        <strain evidence="3 4">AZ78</strain>
    </source>
</reference>
<keyword evidence="1" id="KW-0472">Membrane</keyword>
<protein>
    <submittedName>
        <fullName evidence="3">DUF1550 domain-containing protein</fullName>
    </submittedName>
</protein>
<gene>
    <name evidence="3" type="ORF">AZ78_0367</name>
</gene>
<dbReference type="EMBL" id="JAJA02000001">
    <property type="protein sequence ID" value="KWS02821.1"/>
    <property type="molecule type" value="Genomic_DNA"/>
</dbReference>
<feature type="transmembrane region" description="Helical" evidence="1">
    <location>
        <begin position="6"/>
        <end position="26"/>
    </location>
</feature>
<organism evidence="3 4">
    <name type="scientific">Lysobacter capsici AZ78</name>
    <dbReference type="NCBI Taxonomy" id="1444315"/>
    <lineage>
        <taxon>Bacteria</taxon>
        <taxon>Pseudomonadati</taxon>
        <taxon>Pseudomonadota</taxon>
        <taxon>Gammaproteobacteria</taxon>
        <taxon>Lysobacterales</taxon>
        <taxon>Lysobacteraceae</taxon>
        <taxon>Lysobacter</taxon>
    </lineage>
</organism>
<sequence length="400" mass="43213">MNPVLLLPIGLAALAALIVPLLIHLARRSEQRPTDFAALRWLRQRPKPRHRIRFDERLLLAVRLLLLALLALLLARPALYGAQSDAPWIAVVPGVQAQALAALDRPADARMHWLTPGFPAFDPAAPAPPTPSELPVSSLLRELDATLPAQVAVTVLVPEQLQGADAQRPRLSRQVEWRVLPGAMPMRTAQAAAVPDPSIRYTADRAAALPYLRAAIASWREPGATTAGRVNGSIAPDTQPLDAGSRQLLWLKPGPLPNAVSEWIAGGGTVLLDAASAWPGGAGEGAAIVPVPLWRNADGVVLVEGARYGRGKVMRWTRALTPQTMPELLEPGFAGQLRNLFEPPREPPSRVMAREHAPSTGVAAFALPPRDLRLWLALLIALVFLFERWLATRPRRGAAP</sequence>
<dbReference type="Pfam" id="PF07584">
    <property type="entry name" value="BatA"/>
    <property type="match status" value="1"/>
</dbReference>
<evidence type="ECO:0000313" key="3">
    <source>
        <dbReference type="EMBL" id="KWS02821.1"/>
    </source>
</evidence>
<keyword evidence="1" id="KW-0812">Transmembrane</keyword>
<dbReference type="RefSeq" id="WP_036104039.1">
    <property type="nucleotide sequence ID" value="NZ_JAJA02000001.1"/>
</dbReference>
<evidence type="ECO:0000259" key="2">
    <source>
        <dbReference type="Pfam" id="PF07584"/>
    </source>
</evidence>